<evidence type="ECO:0008006" key="4">
    <source>
        <dbReference type="Google" id="ProtNLM"/>
    </source>
</evidence>
<dbReference type="PRINTS" id="PR00146">
    <property type="entry name" value="DHPICSNTHASE"/>
</dbReference>
<dbReference type="Gene3D" id="3.20.20.70">
    <property type="entry name" value="Aldolase class I"/>
    <property type="match status" value="1"/>
</dbReference>
<dbReference type="PROSITE" id="PS00665">
    <property type="entry name" value="DHDPS_1"/>
    <property type="match status" value="1"/>
</dbReference>
<dbReference type="InterPro" id="IPR013785">
    <property type="entry name" value="Aldolase_TIM"/>
</dbReference>
<dbReference type="Pfam" id="PF00701">
    <property type="entry name" value="DHDPS"/>
    <property type="match status" value="1"/>
</dbReference>
<dbReference type="PANTHER" id="PTHR12128:SF19">
    <property type="entry name" value="5-DEHYDRO-4-DEOXYGLUCARATE DEHYDRATASE 2-RELATED"/>
    <property type="match status" value="1"/>
</dbReference>
<dbReference type="AlphaFoldDB" id="X0X9Z1"/>
<evidence type="ECO:0000256" key="1">
    <source>
        <dbReference type="ARBA" id="ARBA00023239"/>
    </source>
</evidence>
<name>X0X9Z1_9ZZZZ</name>
<protein>
    <recommendedName>
        <fullName evidence="4">4-hydroxy-tetrahydrodipicolinate synthase</fullName>
    </recommendedName>
</protein>
<dbReference type="InterPro" id="IPR002220">
    <property type="entry name" value="DapA-like"/>
</dbReference>
<feature type="non-terminal residue" evidence="3">
    <location>
        <position position="90"/>
    </location>
</feature>
<dbReference type="SUPFAM" id="SSF51569">
    <property type="entry name" value="Aldolase"/>
    <property type="match status" value="1"/>
</dbReference>
<reference evidence="3" key="1">
    <citation type="journal article" date="2014" name="Front. Microbiol.">
        <title>High frequency of phylogenetically diverse reductive dehalogenase-homologous genes in deep subseafloor sedimentary metagenomes.</title>
        <authorList>
            <person name="Kawai M."/>
            <person name="Futagami T."/>
            <person name="Toyoda A."/>
            <person name="Takaki Y."/>
            <person name="Nishi S."/>
            <person name="Hori S."/>
            <person name="Arai W."/>
            <person name="Tsubouchi T."/>
            <person name="Morono Y."/>
            <person name="Uchiyama I."/>
            <person name="Ito T."/>
            <person name="Fujiyama A."/>
            <person name="Inagaki F."/>
            <person name="Takami H."/>
        </authorList>
    </citation>
    <scope>NUCLEOTIDE SEQUENCE</scope>
    <source>
        <strain evidence="3">Expedition CK06-06</strain>
    </source>
</reference>
<sequence length="90" mass="9789">MVRVKGFRLEGVLPAVVTPFDKHEEFDEGAFRSLIDWLIERGITGIVPCGTTGEFSLMSQPERAKVIEVCVDQVNGRVPVIAGTGDTATK</sequence>
<proteinExistence type="predicted"/>
<accession>X0X9Z1</accession>
<keyword evidence="2" id="KW-0704">Schiff base</keyword>
<dbReference type="EMBL" id="BARS01038365">
    <property type="protein sequence ID" value="GAG21781.1"/>
    <property type="molecule type" value="Genomic_DNA"/>
</dbReference>
<keyword evidence="1" id="KW-0456">Lyase</keyword>
<dbReference type="PANTHER" id="PTHR12128">
    <property type="entry name" value="DIHYDRODIPICOLINATE SYNTHASE"/>
    <property type="match status" value="1"/>
</dbReference>
<dbReference type="GO" id="GO:0008840">
    <property type="term" value="F:4-hydroxy-tetrahydrodipicolinate synthase activity"/>
    <property type="evidence" value="ECO:0007669"/>
    <property type="project" value="TreeGrafter"/>
</dbReference>
<comment type="caution">
    <text evidence="3">The sequence shown here is derived from an EMBL/GenBank/DDBJ whole genome shotgun (WGS) entry which is preliminary data.</text>
</comment>
<evidence type="ECO:0000313" key="3">
    <source>
        <dbReference type="EMBL" id="GAG21781.1"/>
    </source>
</evidence>
<organism evidence="3">
    <name type="scientific">marine sediment metagenome</name>
    <dbReference type="NCBI Taxonomy" id="412755"/>
    <lineage>
        <taxon>unclassified sequences</taxon>
        <taxon>metagenomes</taxon>
        <taxon>ecological metagenomes</taxon>
    </lineage>
</organism>
<gene>
    <name evidence="3" type="ORF">S01H1_58715</name>
</gene>
<dbReference type="InterPro" id="IPR020624">
    <property type="entry name" value="Schiff_base-form_aldolases_CS"/>
</dbReference>
<evidence type="ECO:0000256" key="2">
    <source>
        <dbReference type="ARBA" id="ARBA00023270"/>
    </source>
</evidence>